<evidence type="ECO:0000256" key="2">
    <source>
        <dbReference type="SAM" id="Phobius"/>
    </source>
</evidence>
<feature type="transmembrane region" description="Helical" evidence="2">
    <location>
        <begin position="224"/>
        <end position="245"/>
    </location>
</feature>
<sequence>MASLFMEAIQTGILINQSLTFWERAERERIVVCGLVVFVSIVAFLQTGLGFFTAWHTFVSNFGNWVNSVNFTWADKMQSSITVSMAAPVQAFLIWRCWNLIHKSWFILVLLSTLLLASVISSIIVTVETFQYHFGIVSDLTMPIPKVPINVTFVLSLSCSAVLDVAVTGILLTFLSRTKQNVLSSRFRRILKRLTVLIWEAALPPCICAIMTITTYLTLVNENYWDLAFQAILGKLYVISLFVTLNGRAELQDVPIMSTNHLSNLVWGSSAPIRVDIRTDPESPRSHDFGLADQNTGTTSTPADSSSVERRKAG</sequence>
<feature type="transmembrane region" description="Helical" evidence="2">
    <location>
        <begin position="147"/>
        <end position="175"/>
    </location>
</feature>
<dbReference type="STRING" id="5627.A0A1C7MEI3"/>
<feature type="compositionally biased region" description="Basic and acidic residues" evidence="1">
    <location>
        <begin position="280"/>
        <end position="290"/>
    </location>
</feature>
<accession>A0A1C7MEI3</accession>
<dbReference type="AlphaFoldDB" id="A0A1C7MEI3"/>
<dbReference type="InterPro" id="IPR045339">
    <property type="entry name" value="DUF6534"/>
</dbReference>
<feature type="transmembrane region" description="Helical" evidence="2">
    <location>
        <begin position="78"/>
        <end position="98"/>
    </location>
</feature>
<feature type="transmembrane region" description="Helical" evidence="2">
    <location>
        <begin position="196"/>
        <end position="218"/>
    </location>
</feature>
<evidence type="ECO:0000259" key="3">
    <source>
        <dbReference type="Pfam" id="PF20152"/>
    </source>
</evidence>
<dbReference type="OrthoDB" id="3155837at2759"/>
<evidence type="ECO:0000313" key="4">
    <source>
        <dbReference type="EMBL" id="OBZ75325.1"/>
    </source>
</evidence>
<evidence type="ECO:0000313" key="5">
    <source>
        <dbReference type="Proteomes" id="UP000092993"/>
    </source>
</evidence>
<dbReference type="Proteomes" id="UP000092993">
    <property type="component" value="Unassembled WGS sequence"/>
</dbReference>
<feature type="transmembrane region" description="Helical" evidence="2">
    <location>
        <begin position="30"/>
        <end position="58"/>
    </location>
</feature>
<proteinExistence type="predicted"/>
<name>A0A1C7MEI3_GRIFR</name>
<comment type="caution">
    <text evidence="4">The sequence shown here is derived from an EMBL/GenBank/DDBJ whole genome shotgun (WGS) entry which is preliminary data.</text>
</comment>
<organism evidence="4 5">
    <name type="scientific">Grifola frondosa</name>
    <name type="common">Maitake</name>
    <name type="synonym">Polyporus frondosus</name>
    <dbReference type="NCBI Taxonomy" id="5627"/>
    <lineage>
        <taxon>Eukaryota</taxon>
        <taxon>Fungi</taxon>
        <taxon>Dikarya</taxon>
        <taxon>Basidiomycota</taxon>
        <taxon>Agaricomycotina</taxon>
        <taxon>Agaricomycetes</taxon>
        <taxon>Polyporales</taxon>
        <taxon>Grifolaceae</taxon>
        <taxon>Grifola</taxon>
    </lineage>
</organism>
<dbReference type="EMBL" id="LUGG01000004">
    <property type="protein sequence ID" value="OBZ75325.1"/>
    <property type="molecule type" value="Genomic_DNA"/>
</dbReference>
<feature type="compositionally biased region" description="Polar residues" evidence="1">
    <location>
        <begin position="293"/>
        <end position="306"/>
    </location>
</feature>
<feature type="region of interest" description="Disordered" evidence="1">
    <location>
        <begin position="280"/>
        <end position="314"/>
    </location>
</feature>
<keyword evidence="5" id="KW-1185">Reference proteome</keyword>
<keyword evidence="2" id="KW-1133">Transmembrane helix</keyword>
<dbReference type="Pfam" id="PF20152">
    <property type="entry name" value="DUF6534"/>
    <property type="match status" value="1"/>
</dbReference>
<feature type="domain" description="DUF6534" evidence="3">
    <location>
        <begin position="160"/>
        <end position="249"/>
    </location>
</feature>
<protein>
    <recommendedName>
        <fullName evidence="3">DUF6534 domain-containing protein</fullName>
    </recommendedName>
</protein>
<gene>
    <name evidence="4" type="ORF">A0H81_04945</name>
</gene>
<dbReference type="PANTHER" id="PTHR40465">
    <property type="entry name" value="CHROMOSOME 1, WHOLE GENOME SHOTGUN SEQUENCE"/>
    <property type="match status" value="1"/>
</dbReference>
<feature type="transmembrane region" description="Helical" evidence="2">
    <location>
        <begin position="105"/>
        <end position="127"/>
    </location>
</feature>
<evidence type="ECO:0000256" key="1">
    <source>
        <dbReference type="SAM" id="MobiDB-lite"/>
    </source>
</evidence>
<dbReference type="OMA" id="CWIRALA"/>
<dbReference type="PANTHER" id="PTHR40465:SF1">
    <property type="entry name" value="DUF6534 DOMAIN-CONTAINING PROTEIN"/>
    <property type="match status" value="1"/>
</dbReference>
<keyword evidence="2" id="KW-0812">Transmembrane</keyword>
<reference evidence="4 5" key="1">
    <citation type="submission" date="2016-03" db="EMBL/GenBank/DDBJ databases">
        <title>Whole genome sequencing of Grifola frondosa 9006-11.</title>
        <authorList>
            <person name="Min B."/>
            <person name="Park H."/>
            <person name="Kim J.-G."/>
            <person name="Cho H."/>
            <person name="Oh Y.-L."/>
            <person name="Kong W.-S."/>
            <person name="Choi I.-G."/>
        </authorList>
    </citation>
    <scope>NUCLEOTIDE SEQUENCE [LARGE SCALE GENOMIC DNA]</scope>
    <source>
        <strain evidence="4 5">9006-11</strain>
    </source>
</reference>
<keyword evidence="2" id="KW-0472">Membrane</keyword>